<dbReference type="Pfam" id="PF00043">
    <property type="entry name" value="GST_C"/>
    <property type="match status" value="1"/>
</dbReference>
<protein>
    <recommendedName>
        <fullName evidence="1">glutathione transferase</fullName>
        <ecNumber evidence="1">2.5.1.18</ecNumber>
    </recommendedName>
</protein>
<reference evidence="7" key="1">
    <citation type="submission" date="2020-05" db="EMBL/GenBank/DDBJ databases">
        <title>Mycena genomes resolve the evolution of fungal bioluminescence.</title>
        <authorList>
            <person name="Tsai I.J."/>
        </authorList>
    </citation>
    <scope>NUCLEOTIDE SEQUENCE</scope>
    <source>
        <strain evidence="7">110903Hualien_Pintung</strain>
    </source>
</reference>
<dbReference type="Pfam" id="PF02798">
    <property type="entry name" value="GST_N"/>
    <property type="match status" value="1"/>
</dbReference>
<keyword evidence="2 7" id="KW-0808">Transferase</keyword>
<evidence type="ECO:0000313" key="7">
    <source>
        <dbReference type="EMBL" id="KAF7320626.1"/>
    </source>
</evidence>
<dbReference type="SUPFAM" id="SSF47616">
    <property type="entry name" value="GST C-terminal domain-like"/>
    <property type="match status" value="1"/>
</dbReference>
<dbReference type="Proteomes" id="UP000613580">
    <property type="component" value="Unassembled WGS sequence"/>
</dbReference>
<dbReference type="OrthoDB" id="249703at2759"/>
<dbReference type="InterPro" id="IPR004046">
    <property type="entry name" value="GST_C"/>
</dbReference>
<comment type="similarity">
    <text evidence="4">Belongs to the GST superfamily.</text>
</comment>
<evidence type="ECO:0000256" key="3">
    <source>
        <dbReference type="ARBA" id="ARBA00047960"/>
    </source>
</evidence>
<evidence type="ECO:0000256" key="1">
    <source>
        <dbReference type="ARBA" id="ARBA00012452"/>
    </source>
</evidence>
<dbReference type="EC" id="2.5.1.18" evidence="1"/>
<dbReference type="InterPro" id="IPR036282">
    <property type="entry name" value="Glutathione-S-Trfase_C_sf"/>
</dbReference>
<dbReference type="SFLD" id="SFLDS00019">
    <property type="entry name" value="Glutathione_Transferase_(cytos"/>
    <property type="match status" value="1"/>
</dbReference>
<dbReference type="SFLD" id="SFLDG00358">
    <property type="entry name" value="Main_(cytGST)"/>
    <property type="match status" value="1"/>
</dbReference>
<dbReference type="InterPro" id="IPR004045">
    <property type="entry name" value="Glutathione_S-Trfase_N"/>
</dbReference>
<comment type="caution">
    <text evidence="7">The sequence shown here is derived from an EMBL/GenBank/DDBJ whole genome shotgun (WGS) entry which is preliminary data.</text>
</comment>
<gene>
    <name evidence="7" type="ORF">HMN09_00147200</name>
</gene>
<comment type="catalytic activity">
    <reaction evidence="3">
        <text>RX + glutathione = an S-substituted glutathione + a halide anion + H(+)</text>
        <dbReference type="Rhea" id="RHEA:16437"/>
        <dbReference type="ChEBI" id="CHEBI:15378"/>
        <dbReference type="ChEBI" id="CHEBI:16042"/>
        <dbReference type="ChEBI" id="CHEBI:17792"/>
        <dbReference type="ChEBI" id="CHEBI:57925"/>
        <dbReference type="ChEBI" id="CHEBI:90779"/>
        <dbReference type="EC" id="2.5.1.18"/>
    </reaction>
</comment>
<accession>A0A8H6WKP6</accession>
<dbReference type="InterPro" id="IPR010987">
    <property type="entry name" value="Glutathione-S-Trfase_C-like"/>
</dbReference>
<sequence>MVLKLYCTSKVFGSSAILALILKETKIPYQVILVDMSPAVREQKTEKYMETLHPFGQIPALDDDGFILYESRAIARYILTKYASHAGGDVPRLIPSSSDLRATARFEQAMSVQAMDWHFFAGKLYLGTLYKEYSGLSRDDSALPKLLLDFEQVLDAYERILKKTKYLAGDEISVADFFHLQMSGVLTEDNLKVDVMHSANRPNVARWWDELVTRPSWIELQTEGIKGTVF</sequence>
<dbReference type="PROSITE" id="PS50404">
    <property type="entry name" value="GST_NTER"/>
    <property type="match status" value="1"/>
</dbReference>
<dbReference type="GO" id="GO:0005737">
    <property type="term" value="C:cytoplasm"/>
    <property type="evidence" value="ECO:0007669"/>
    <property type="project" value="TreeGrafter"/>
</dbReference>
<dbReference type="PANTHER" id="PTHR43900:SF3">
    <property type="entry name" value="GLUTATHIONE S-TRANSFERASE RHO"/>
    <property type="match status" value="1"/>
</dbReference>
<evidence type="ECO:0000259" key="5">
    <source>
        <dbReference type="PROSITE" id="PS50404"/>
    </source>
</evidence>
<dbReference type="GO" id="GO:0043295">
    <property type="term" value="F:glutathione binding"/>
    <property type="evidence" value="ECO:0007669"/>
    <property type="project" value="TreeGrafter"/>
</dbReference>
<dbReference type="Gene3D" id="3.40.30.10">
    <property type="entry name" value="Glutaredoxin"/>
    <property type="match status" value="1"/>
</dbReference>
<dbReference type="GO" id="GO:0004364">
    <property type="term" value="F:glutathione transferase activity"/>
    <property type="evidence" value="ECO:0007669"/>
    <property type="project" value="UniProtKB-EC"/>
</dbReference>
<evidence type="ECO:0000256" key="2">
    <source>
        <dbReference type="ARBA" id="ARBA00022679"/>
    </source>
</evidence>
<feature type="domain" description="GST N-terminal" evidence="5">
    <location>
        <begin position="1"/>
        <end position="86"/>
    </location>
</feature>
<name>A0A8H6WKP6_MYCCL</name>
<keyword evidence="8" id="KW-1185">Reference proteome</keyword>
<dbReference type="EMBL" id="JACAZE010000002">
    <property type="protein sequence ID" value="KAF7320626.1"/>
    <property type="molecule type" value="Genomic_DNA"/>
</dbReference>
<dbReference type="PANTHER" id="PTHR43900">
    <property type="entry name" value="GLUTATHIONE S-TRANSFERASE RHO"/>
    <property type="match status" value="1"/>
</dbReference>
<organism evidence="7 8">
    <name type="scientific">Mycena chlorophos</name>
    <name type="common">Agaric fungus</name>
    <name type="synonym">Agaricus chlorophos</name>
    <dbReference type="NCBI Taxonomy" id="658473"/>
    <lineage>
        <taxon>Eukaryota</taxon>
        <taxon>Fungi</taxon>
        <taxon>Dikarya</taxon>
        <taxon>Basidiomycota</taxon>
        <taxon>Agaricomycotina</taxon>
        <taxon>Agaricomycetes</taxon>
        <taxon>Agaricomycetidae</taxon>
        <taxon>Agaricales</taxon>
        <taxon>Marasmiineae</taxon>
        <taxon>Mycenaceae</taxon>
        <taxon>Mycena</taxon>
    </lineage>
</organism>
<dbReference type="Gene3D" id="1.20.1050.10">
    <property type="match status" value="1"/>
</dbReference>
<proteinExistence type="inferred from homology"/>
<dbReference type="SUPFAM" id="SSF52833">
    <property type="entry name" value="Thioredoxin-like"/>
    <property type="match status" value="1"/>
</dbReference>
<dbReference type="PROSITE" id="PS50405">
    <property type="entry name" value="GST_CTER"/>
    <property type="match status" value="1"/>
</dbReference>
<dbReference type="GO" id="GO:0006749">
    <property type="term" value="P:glutathione metabolic process"/>
    <property type="evidence" value="ECO:0007669"/>
    <property type="project" value="TreeGrafter"/>
</dbReference>
<dbReference type="InterPro" id="IPR040079">
    <property type="entry name" value="Glutathione_S-Trfase"/>
</dbReference>
<feature type="domain" description="GST C-terminal" evidence="6">
    <location>
        <begin position="99"/>
        <end position="230"/>
    </location>
</feature>
<evidence type="ECO:0000256" key="4">
    <source>
        <dbReference type="RuleBase" id="RU003494"/>
    </source>
</evidence>
<evidence type="ECO:0000259" key="6">
    <source>
        <dbReference type="PROSITE" id="PS50405"/>
    </source>
</evidence>
<dbReference type="InterPro" id="IPR036249">
    <property type="entry name" value="Thioredoxin-like_sf"/>
</dbReference>
<evidence type="ECO:0000313" key="8">
    <source>
        <dbReference type="Proteomes" id="UP000613580"/>
    </source>
</evidence>
<dbReference type="AlphaFoldDB" id="A0A8H6WKP6"/>